<accession>A0ABY7KQX4</accession>
<sequence>MTSMSRRSLLGYSGTTAAGAVLGSAASAPPAQAAEAQAEATATEFDPQTFFKGRTWRTGSSDTSMEIEIEFRVQNSETPAAYEISPTEIAEALNELAVARGWPPITFYGTPKQAPLN</sequence>
<reference evidence="3" key="1">
    <citation type="submission" date="2022-12" db="EMBL/GenBank/DDBJ databases">
        <authorList>
            <person name="Ruckert C."/>
            <person name="Busche T."/>
            <person name="Kalinowski J."/>
            <person name="Wittmann C."/>
        </authorList>
    </citation>
    <scope>NUCLEOTIDE SEQUENCE</scope>
    <source>
        <strain evidence="3">DSM 40467</strain>
    </source>
</reference>
<gene>
    <name evidence="3" type="ORF">STRCI_007010</name>
</gene>
<dbReference type="PROSITE" id="PS51318">
    <property type="entry name" value="TAT"/>
    <property type="match status" value="1"/>
</dbReference>
<feature type="compositionally biased region" description="Low complexity" evidence="1">
    <location>
        <begin position="24"/>
        <end position="43"/>
    </location>
</feature>
<evidence type="ECO:0000256" key="2">
    <source>
        <dbReference type="SAM" id="SignalP"/>
    </source>
</evidence>
<proteinExistence type="predicted"/>
<protein>
    <submittedName>
        <fullName evidence="3">Uncharacterized protein</fullName>
    </submittedName>
</protein>
<keyword evidence="2" id="KW-0732">Signal</keyword>
<feature type="region of interest" description="Disordered" evidence="1">
    <location>
        <begin position="24"/>
        <end position="63"/>
    </location>
</feature>
<name>A0ABY7KQX4_9ACTN</name>
<evidence type="ECO:0000313" key="3">
    <source>
        <dbReference type="EMBL" id="WAZ25507.1"/>
    </source>
</evidence>
<keyword evidence="4" id="KW-1185">Reference proteome</keyword>
<dbReference type="RefSeq" id="WP_269662987.1">
    <property type="nucleotide sequence ID" value="NZ_CP114413.1"/>
</dbReference>
<evidence type="ECO:0000313" key="4">
    <source>
        <dbReference type="Proteomes" id="UP001164439"/>
    </source>
</evidence>
<feature type="signal peptide" evidence="2">
    <location>
        <begin position="1"/>
        <end position="33"/>
    </location>
</feature>
<feature type="chain" id="PRO_5045897684" evidence="2">
    <location>
        <begin position="34"/>
        <end position="117"/>
    </location>
</feature>
<dbReference type="Proteomes" id="UP001164439">
    <property type="component" value="Chromosome"/>
</dbReference>
<dbReference type="InterPro" id="IPR006311">
    <property type="entry name" value="TAT_signal"/>
</dbReference>
<organism evidence="3 4">
    <name type="scientific">Streptomyces cinnabarinus</name>
    <dbReference type="NCBI Taxonomy" id="67287"/>
    <lineage>
        <taxon>Bacteria</taxon>
        <taxon>Bacillati</taxon>
        <taxon>Actinomycetota</taxon>
        <taxon>Actinomycetes</taxon>
        <taxon>Kitasatosporales</taxon>
        <taxon>Streptomycetaceae</taxon>
        <taxon>Streptomyces</taxon>
    </lineage>
</organism>
<evidence type="ECO:0000256" key="1">
    <source>
        <dbReference type="SAM" id="MobiDB-lite"/>
    </source>
</evidence>
<dbReference type="EMBL" id="CP114413">
    <property type="protein sequence ID" value="WAZ25507.1"/>
    <property type="molecule type" value="Genomic_DNA"/>
</dbReference>